<organism evidence="1 2">
    <name type="scientific">Trichinella pseudospiralis</name>
    <name type="common">Parasitic roundworm</name>
    <dbReference type="NCBI Taxonomy" id="6337"/>
    <lineage>
        <taxon>Eukaryota</taxon>
        <taxon>Metazoa</taxon>
        <taxon>Ecdysozoa</taxon>
        <taxon>Nematoda</taxon>
        <taxon>Enoplea</taxon>
        <taxon>Dorylaimia</taxon>
        <taxon>Trichinellida</taxon>
        <taxon>Trichinellidae</taxon>
        <taxon>Trichinella</taxon>
    </lineage>
</organism>
<proteinExistence type="predicted"/>
<dbReference type="EMBL" id="JYDR01000097">
    <property type="protein sequence ID" value="KRY69116.1"/>
    <property type="molecule type" value="Genomic_DNA"/>
</dbReference>
<gene>
    <name evidence="1" type="ORF">T4A_9190</name>
</gene>
<name>A0A0V1E5U7_TRIPS</name>
<accession>A0A0V1E5U7</accession>
<comment type="caution">
    <text evidence="1">The sequence shown here is derived from an EMBL/GenBank/DDBJ whole genome shotgun (WGS) entry which is preliminary data.</text>
</comment>
<evidence type="ECO:0000313" key="1">
    <source>
        <dbReference type="EMBL" id="KRY69116.1"/>
    </source>
</evidence>
<dbReference type="AlphaFoldDB" id="A0A0V1E5U7"/>
<evidence type="ECO:0000313" key="2">
    <source>
        <dbReference type="Proteomes" id="UP000054632"/>
    </source>
</evidence>
<reference evidence="1 2" key="1">
    <citation type="submission" date="2015-01" db="EMBL/GenBank/DDBJ databases">
        <title>Evolution of Trichinella species and genotypes.</title>
        <authorList>
            <person name="Korhonen P.K."/>
            <person name="Edoardo P."/>
            <person name="Giuseppe L.R."/>
            <person name="Gasser R.B."/>
        </authorList>
    </citation>
    <scope>NUCLEOTIDE SEQUENCE [LARGE SCALE GENOMIC DNA]</scope>
    <source>
        <strain evidence="1">ISS13</strain>
    </source>
</reference>
<protein>
    <submittedName>
        <fullName evidence="1">Uncharacterized protein</fullName>
    </submittedName>
</protein>
<dbReference type="Proteomes" id="UP000054632">
    <property type="component" value="Unassembled WGS sequence"/>
</dbReference>
<sequence length="80" mass="8643">MENLLHMSFLPTNLATVKASATDIAHQAGPCGVGGGKGWKGNLKTDYSLSLTHKYSERGDYAKVDKVGKGKGWRGNFKMD</sequence>